<keyword evidence="6 10" id="KW-0676">Redox-active center</keyword>
<dbReference type="PROSITE" id="PS51352">
    <property type="entry name" value="THIOREDOXIN_2"/>
    <property type="match status" value="1"/>
</dbReference>
<organism evidence="12 13">
    <name type="scientific">Latilactobacillus graminis DSM 20719</name>
    <dbReference type="NCBI Taxonomy" id="1423752"/>
    <lineage>
        <taxon>Bacteria</taxon>
        <taxon>Bacillati</taxon>
        <taxon>Bacillota</taxon>
        <taxon>Bacilli</taxon>
        <taxon>Lactobacillales</taxon>
        <taxon>Lactobacillaceae</taxon>
        <taxon>Latilactobacillus</taxon>
    </lineage>
</organism>
<dbReference type="Proteomes" id="UP000050823">
    <property type="component" value="Unassembled WGS sequence"/>
</dbReference>
<dbReference type="SUPFAM" id="SSF52833">
    <property type="entry name" value="Thioredoxin-like"/>
    <property type="match status" value="1"/>
</dbReference>
<evidence type="ECO:0000313" key="12">
    <source>
        <dbReference type="EMBL" id="KRM23641.1"/>
    </source>
</evidence>
<sequence length="119" mass="13217">MESLNYYLKERLIVMATQILTESNFKKEVQDGVTLVDFWATWCPPCRMQGPIVETLAADYAGKAKIAKVDVDQNQNLAAEFGIQSIPTLLVMKDGQLVDQMIGLQRKEVLASQLDAALA</sequence>
<evidence type="ECO:0000256" key="9">
    <source>
        <dbReference type="PIRSR" id="PIRSR000077-1"/>
    </source>
</evidence>
<dbReference type="PRINTS" id="PR00421">
    <property type="entry name" value="THIOREDOXIN"/>
</dbReference>
<feature type="active site" description="Nucleophile" evidence="9">
    <location>
        <position position="46"/>
    </location>
</feature>
<evidence type="ECO:0000256" key="2">
    <source>
        <dbReference type="ARBA" id="ARBA00020570"/>
    </source>
</evidence>
<evidence type="ECO:0000256" key="4">
    <source>
        <dbReference type="ARBA" id="ARBA00022982"/>
    </source>
</evidence>
<dbReference type="PIRSF" id="PIRSF000077">
    <property type="entry name" value="Thioredoxin"/>
    <property type="match status" value="1"/>
</dbReference>
<feature type="site" description="Contributes to redox potential value" evidence="9">
    <location>
        <position position="45"/>
    </location>
</feature>
<accession>A0AA89I1Q9</accession>
<evidence type="ECO:0000256" key="5">
    <source>
        <dbReference type="ARBA" id="ARBA00023157"/>
    </source>
</evidence>
<feature type="domain" description="Thioredoxin" evidence="11">
    <location>
        <begin position="1"/>
        <end position="119"/>
    </location>
</feature>
<dbReference type="NCBIfam" id="TIGR01068">
    <property type="entry name" value="thioredoxin"/>
    <property type="match status" value="1"/>
</dbReference>
<dbReference type="AlphaFoldDB" id="A0AA89I1Q9"/>
<evidence type="ECO:0000256" key="6">
    <source>
        <dbReference type="ARBA" id="ARBA00023284"/>
    </source>
</evidence>
<proteinExistence type="inferred from homology"/>
<dbReference type="InterPro" id="IPR013766">
    <property type="entry name" value="Thioredoxin_domain"/>
</dbReference>
<feature type="site" description="Contributes to redox potential value" evidence="9">
    <location>
        <position position="44"/>
    </location>
</feature>
<evidence type="ECO:0000259" key="11">
    <source>
        <dbReference type="PROSITE" id="PS51352"/>
    </source>
</evidence>
<dbReference type="EMBL" id="AYZB01000009">
    <property type="protein sequence ID" value="KRM23641.1"/>
    <property type="molecule type" value="Genomic_DNA"/>
</dbReference>
<feature type="disulfide bond" description="Redox-active" evidence="10">
    <location>
        <begin position="43"/>
        <end position="46"/>
    </location>
</feature>
<protein>
    <recommendedName>
        <fullName evidence="2 7">Thioredoxin</fullName>
    </recommendedName>
</protein>
<evidence type="ECO:0000256" key="3">
    <source>
        <dbReference type="ARBA" id="ARBA00022448"/>
    </source>
</evidence>
<dbReference type="Gene3D" id="3.40.30.10">
    <property type="entry name" value="Glutaredoxin"/>
    <property type="match status" value="1"/>
</dbReference>
<feature type="site" description="Deprotonates C-terminal active site Cys" evidence="9">
    <location>
        <position position="37"/>
    </location>
</feature>
<dbReference type="InterPro" id="IPR005746">
    <property type="entry name" value="Thioredoxin"/>
</dbReference>
<evidence type="ECO:0000313" key="13">
    <source>
        <dbReference type="Proteomes" id="UP000050823"/>
    </source>
</evidence>
<dbReference type="GO" id="GO:0015035">
    <property type="term" value="F:protein-disulfide reductase activity"/>
    <property type="evidence" value="ECO:0007669"/>
    <property type="project" value="UniProtKB-UniRule"/>
</dbReference>
<dbReference type="PANTHER" id="PTHR45663">
    <property type="entry name" value="GEO12009P1"/>
    <property type="match status" value="1"/>
</dbReference>
<evidence type="ECO:0000256" key="8">
    <source>
        <dbReference type="PIRNR" id="PIRNR000077"/>
    </source>
</evidence>
<dbReference type="InterPro" id="IPR036249">
    <property type="entry name" value="Thioredoxin-like_sf"/>
</dbReference>
<dbReference type="CDD" id="cd02947">
    <property type="entry name" value="TRX_family"/>
    <property type="match status" value="1"/>
</dbReference>
<dbReference type="FunFam" id="3.40.30.10:FF:000001">
    <property type="entry name" value="Thioredoxin"/>
    <property type="match status" value="1"/>
</dbReference>
<reference evidence="12 13" key="1">
    <citation type="journal article" date="2015" name="Genome Announc.">
        <title>Expanding the biotechnology potential of lactobacilli through comparative genomics of 213 strains and associated genera.</title>
        <authorList>
            <person name="Sun Z."/>
            <person name="Harris H.M."/>
            <person name="McCann A."/>
            <person name="Guo C."/>
            <person name="Argimon S."/>
            <person name="Zhang W."/>
            <person name="Yang X."/>
            <person name="Jeffery I.B."/>
            <person name="Cooney J.C."/>
            <person name="Kagawa T.F."/>
            <person name="Liu W."/>
            <person name="Song Y."/>
            <person name="Salvetti E."/>
            <person name="Wrobel A."/>
            <person name="Rasinkangas P."/>
            <person name="Parkhill J."/>
            <person name="Rea M.C."/>
            <person name="O'Sullivan O."/>
            <person name="Ritari J."/>
            <person name="Douillard F.P."/>
            <person name="Paul Ross R."/>
            <person name="Yang R."/>
            <person name="Briner A.E."/>
            <person name="Felis G.E."/>
            <person name="de Vos W.M."/>
            <person name="Barrangou R."/>
            <person name="Klaenhammer T.R."/>
            <person name="Caufield P.W."/>
            <person name="Cui Y."/>
            <person name="Zhang H."/>
            <person name="O'Toole P.W."/>
        </authorList>
    </citation>
    <scope>NUCLEOTIDE SEQUENCE [LARGE SCALE GENOMIC DNA]</scope>
    <source>
        <strain evidence="12 13">DSM 20719</strain>
    </source>
</reference>
<comment type="similarity">
    <text evidence="1 8">Belongs to the thioredoxin family.</text>
</comment>
<evidence type="ECO:0000256" key="1">
    <source>
        <dbReference type="ARBA" id="ARBA00008987"/>
    </source>
</evidence>
<dbReference type="InterPro" id="IPR017937">
    <property type="entry name" value="Thioredoxin_CS"/>
</dbReference>
<comment type="caution">
    <text evidence="12">The sequence shown here is derived from an EMBL/GenBank/DDBJ whole genome shotgun (WGS) entry which is preliminary data.</text>
</comment>
<evidence type="ECO:0000256" key="7">
    <source>
        <dbReference type="NCBIfam" id="TIGR01068"/>
    </source>
</evidence>
<dbReference type="GO" id="GO:0005829">
    <property type="term" value="C:cytosol"/>
    <property type="evidence" value="ECO:0007669"/>
    <property type="project" value="TreeGrafter"/>
</dbReference>
<name>A0AA89I1Q9_9LACO</name>
<dbReference type="Pfam" id="PF00085">
    <property type="entry name" value="Thioredoxin"/>
    <property type="match status" value="1"/>
</dbReference>
<feature type="active site" description="Nucleophile" evidence="9">
    <location>
        <position position="43"/>
    </location>
</feature>
<dbReference type="GO" id="GO:0045454">
    <property type="term" value="P:cell redox homeostasis"/>
    <property type="evidence" value="ECO:0007669"/>
    <property type="project" value="TreeGrafter"/>
</dbReference>
<keyword evidence="5 10" id="KW-1015">Disulfide bond</keyword>
<dbReference type="PANTHER" id="PTHR45663:SF11">
    <property type="entry name" value="GEO12009P1"/>
    <property type="match status" value="1"/>
</dbReference>
<evidence type="ECO:0000256" key="10">
    <source>
        <dbReference type="PIRSR" id="PIRSR000077-4"/>
    </source>
</evidence>
<keyword evidence="4" id="KW-0249">Electron transport</keyword>
<dbReference type="PROSITE" id="PS00194">
    <property type="entry name" value="THIOREDOXIN_1"/>
    <property type="match status" value="1"/>
</dbReference>
<keyword evidence="3" id="KW-0813">Transport</keyword>
<gene>
    <name evidence="12" type="ORF">FC90_GL000105</name>
</gene>